<dbReference type="PANTHER" id="PTHR43853">
    <property type="entry name" value="3-KETOACYL-COA THIOLASE, PEROXISOMAL"/>
    <property type="match status" value="1"/>
</dbReference>
<dbReference type="FunFam" id="3.40.47.10:FF:000010">
    <property type="entry name" value="Acetyl-CoA acetyltransferase (Thiolase)"/>
    <property type="match status" value="1"/>
</dbReference>
<dbReference type="EMBL" id="JAGYPG010000002">
    <property type="protein sequence ID" value="MBS4195251.1"/>
    <property type="molecule type" value="Genomic_DNA"/>
</dbReference>
<protein>
    <recommendedName>
        <fullName evidence="5">acetyl-CoA C-acyltransferase</fullName>
        <ecNumber evidence="5">2.3.1.16</ecNumber>
    </recommendedName>
</protein>
<dbReference type="Pfam" id="PF00108">
    <property type="entry name" value="Thiolase_N"/>
    <property type="match status" value="1"/>
</dbReference>
<dbReference type="GO" id="GO:0006635">
    <property type="term" value="P:fatty acid beta-oxidation"/>
    <property type="evidence" value="ECO:0007669"/>
    <property type="project" value="TreeGrafter"/>
</dbReference>
<dbReference type="PANTHER" id="PTHR43853:SF21">
    <property type="entry name" value="STEROID 3-KETOACYL-COA THIOLASE"/>
    <property type="match status" value="1"/>
</dbReference>
<dbReference type="InterPro" id="IPR050215">
    <property type="entry name" value="Thiolase-like_sf_Thiolase"/>
</dbReference>
<dbReference type="GO" id="GO:0010124">
    <property type="term" value="P:phenylacetate catabolic process"/>
    <property type="evidence" value="ECO:0007669"/>
    <property type="project" value="TreeGrafter"/>
</dbReference>
<feature type="domain" description="Thiolase C-terminal" evidence="9">
    <location>
        <begin position="269"/>
        <end position="389"/>
    </location>
</feature>
<dbReference type="AlphaFoldDB" id="A0A942TCA2"/>
<dbReference type="CDD" id="cd00751">
    <property type="entry name" value="thiolase"/>
    <property type="match status" value="1"/>
</dbReference>
<dbReference type="InterPro" id="IPR002155">
    <property type="entry name" value="Thiolase"/>
</dbReference>
<dbReference type="NCBIfam" id="TIGR01930">
    <property type="entry name" value="AcCoA-C-Actrans"/>
    <property type="match status" value="1"/>
</dbReference>
<evidence type="ECO:0000259" key="8">
    <source>
        <dbReference type="Pfam" id="PF00108"/>
    </source>
</evidence>
<dbReference type="InterPro" id="IPR020610">
    <property type="entry name" value="Thiolase_AS"/>
</dbReference>
<dbReference type="PROSITE" id="PS00099">
    <property type="entry name" value="THIOLASE_3"/>
    <property type="match status" value="1"/>
</dbReference>
<dbReference type="PIRSF" id="PIRSF000429">
    <property type="entry name" value="Ac-CoA_Ac_transf"/>
    <property type="match status" value="1"/>
</dbReference>
<dbReference type="InterPro" id="IPR020616">
    <property type="entry name" value="Thiolase_N"/>
</dbReference>
<dbReference type="GO" id="GO:0003988">
    <property type="term" value="F:acetyl-CoA C-acyltransferase activity"/>
    <property type="evidence" value="ECO:0007669"/>
    <property type="project" value="UniProtKB-EC"/>
</dbReference>
<evidence type="ECO:0000256" key="1">
    <source>
        <dbReference type="ARBA" id="ARBA00005189"/>
    </source>
</evidence>
<dbReference type="SUPFAM" id="SSF53901">
    <property type="entry name" value="Thiolase-like"/>
    <property type="match status" value="2"/>
</dbReference>
<evidence type="ECO:0000256" key="7">
    <source>
        <dbReference type="RuleBase" id="RU003557"/>
    </source>
</evidence>
<keyword evidence="4 7" id="KW-0012">Acyltransferase</keyword>
<dbReference type="InterPro" id="IPR020613">
    <property type="entry name" value="Thiolase_CS"/>
</dbReference>
<feature type="active site" description="Proton acceptor" evidence="6">
    <location>
        <position position="347"/>
    </location>
</feature>
<dbReference type="Proteomes" id="UP000681414">
    <property type="component" value="Unassembled WGS sequence"/>
</dbReference>
<evidence type="ECO:0000313" key="10">
    <source>
        <dbReference type="EMBL" id="MBS4195251.1"/>
    </source>
</evidence>
<feature type="domain" description="Thiolase N-terminal" evidence="8">
    <location>
        <begin position="5"/>
        <end position="260"/>
    </location>
</feature>
<evidence type="ECO:0000256" key="5">
    <source>
        <dbReference type="ARBA" id="ARBA00024073"/>
    </source>
</evidence>
<comment type="similarity">
    <text evidence="2 7">Belongs to the thiolase-like superfamily. Thiolase family.</text>
</comment>
<evidence type="ECO:0000256" key="3">
    <source>
        <dbReference type="ARBA" id="ARBA00022679"/>
    </source>
</evidence>
<comment type="caution">
    <text evidence="10">The sequence shown here is derived from an EMBL/GenBank/DDBJ whole genome shotgun (WGS) entry which is preliminary data.</text>
</comment>
<evidence type="ECO:0000256" key="4">
    <source>
        <dbReference type="ARBA" id="ARBA00023315"/>
    </source>
</evidence>
<dbReference type="NCBIfam" id="NF005805">
    <property type="entry name" value="PRK07661.1"/>
    <property type="match status" value="1"/>
</dbReference>
<keyword evidence="3 7" id="KW-0808">Transferase</keyword>
<dbReference type="InterPro" id="IPR020615">
    <property type="entry name" value="Thiolase_acyl_enz_int_AS"/>
</dbReference>
<dbReference type="EC" id="2.3.1.16" evidence="5"/>
<comment type="pathway">
    <text evidence="1">Lipid metabolism.</text>
</comment>
<dbReference type="GO" id="GO:0005737">
    <property type="term" value="C:cytoplasm"/>
    <property type="evidence" value="ECO:0007669"/>
    <property type="project" value="UniProtKB-ARBA"/>
</dbReference>
<dbReference type="PROSITE" id="PS00098">
    <property type="entry name" value="THIOLASE_1"/>
    <property type="match status" value="1"/>
</dbReference>
<proteinExistence type="inferred from homology"/>
<keyword evidence="11" id="KW-1185">Reference proteome</keyword>
<organism evidence="10 11">
    <name type="scientific">Lederbergia citri</name>
    <dbReference type="NCBI Taxonomy" id="2833580"/>
    <lineage>
        <taxon>Bacteria</taxon>
        <taxon>Bacillati</taxon>
        <taxon>Bacillota</taxon>
        <taxon>Bacilli</taxon>
        <taxon>Bacillales</taxon>
        <taxon>Bacillaceae</taxon>
        <taxon>Lederbergia</taxon>
    </lineage>
</organism>
<dbReference type="Gene3D" id="3.40.47.10">
    <property type="match status" value="1"/>
</dbReference>
<name>A0A942TCA2_9BACI</name>
<sequence length="391" mass="41345">MREAVLVAGARTPVGRAKKGTLAHMRPDDLGAIAVKETLKRAGDYEGNIDDLIIGCAMPEAEQGMNMARYIGVLAGLPNTVPAITINRYCSSGLQSIAYAAERIMLGNADTVIAGGAESMSLVPMMGHVVRPNVKIAEGIPEYYMGMGHTAEEVAKRFNISREDQDAFAVRSHQKAARAIAEGKFDEEIVPVNVVSRSVNADNKLVEKNIEFKMDEGVRPDTNMEVLSTLRPAFSVKGTVTAGNASQTSDGAAAVMVMDREKANSLGLSPMVKFRSFAVAGVAPEIMGVGPVEAVPKALKMAGLELSDIGLFELNEAFASQSIQVIRQLGLDEEIVNVNGGAIALGHPLGCTGTKLTLSLAHEMKRRNAQFGVVTMCIGGGMGAAGVFELI</sequence>
<feature type="active site" description="Proton acceptor" evidence="6">
    <location>
        <position position="377"/>
    </location>
</feature>
<accession>A0A942TCA2</accession>
<dbReference type="InterPro" id="IPR016039">
    <property type="entry name" value="Thiolase-like"/>
</dbReference>
<evidence type="ECO:0000313" key="11">
    <source>
        <dbReference type="Proteomes" id="UP000681414"/>
    </source>
</evidence>
<feature type="active site" description="Acyl-thioester intermediate" evidence="6">
    <location>
        <position position="90"/>
    </location>
</feature>
<dbReference type="RefSeq" id="WP_213124482.1">
    <property type="nucleotide sequence ID" value="NZ_JAGYPG010000002.1"/>
</dbReference>
<reference evidence="10 11" key="1">
    <citation type="submission" date="2021-05" db="EMBL/GenBank/DDBJ databases">
        <title>Novel Bacillus species.</title>
        <authorList>
            <person name="Liu G."/>
        </authorList>
    </citation>
    <scope>NUCLEOTIDE SEQUENCE [LARGE SCALE GENOMIC DNA]</scope>
    <source>
        <strain evidence="11">FJAT-49780</strain>
    </source>
</reference>
<evidence type="ECO:0000256" key="2">
    <source>
        <dbReference type="ARBA" id="ARBA00010982"/>
    </source>
</evidence>
<dbReference type="PROSITE" id="PS00737">
    <property type="entry name" value="THIOLASE_2"/>
    <property type="match status" value="1"/>
</dbReference>
<dbReference type="InterPro" id="IPR020617">
    <property type="entry name" value="Thiolase_C"/>
</dbReference>
<evidence type="ECO:0000259" key="9">
    <source>
        <dbReference type="Pfam" id="PF02803"/>
    </source>
</evidence>
<dbReference type="Pfam" id="PF02803">
    <property type="entry name" value="Thiolase_C"/>
    <property type="match status" value="1"/>
</dbReference>
<gene>
    <name evidence="10" type="ORF">KHA97_09300</name>
</gene>
<evidence type="ECO:0000256" key="6">
    <source>
        <dbReference type="PIRSR" id="PIRSR000429-1"/>
    </source>
</evidence>